<evidence type="ECO:0000256" key="3">
    <source>
        <dbReference type="ARBA" id="ARBA00022801"/>
    </source>
</evidence>
<gene>
    <name evidence="6" type="ORF">GH714_005698</name>
</gene>
<evidence type="ECO:0000313" key="6">
    <source>
        <dbReference type="EMBL" id="KAF2288262.1"/>
    </source>
</evidence>
<dbReference type="Gene3D" id="3.40.50.1110">
    <property type="entry name" value="SGNH hydrolase"/>
    <property type="match status" value="2"/>
</dbReference>
<name>A0A6A6KH84_HEVBR</name>
<feature type="chain" id="PRO_5025548185" evidence="5">
    <location>
        <begin position="28"/>
        <end position="645"/>
    </location>
</feature>
<keyword evidence="7" id="KW-1185">Reference proteome</keyword>
<feature type="signal peptide" evidence="5">
    <location>
        <begin position="1"/>
        <end position="27"/>
    </location>
</feature>
<protein>
    <submittedName>
        <fullName evidence="6">Uncharacterized protein</fullName>
    </submittedName>
</protein>
<keyword evidence="4" id="KW-0325">Glycoprotein</keyword>
<dbReference type="Proteomes" id="UP000467840">
    <property type="component" value="Chromosome 8"/>
</dbReference>
<dbReference type="PANTHER" id="PTHR22835">
    <property type="entry name" value="ZINC FINGER FYVE DOMAIN CONTAINING PROTEIN"/>
    <property type="match status" value="1"/>
</dbReference>
<dbReference type="CDD" id="cd01837">
    <property type="entry name" value="SGNH_plant_lipase_like"/>
    <property type="match status" value="1"/>
</dbReference>
<dbReference type="EMBL" id="JAAGAX010000016">
    <property type="protein sequence ID" value="KAF2288262.1"/>
    <property type="molecule type" value="Genomic_DNA"/>
</dbReference>
<dbReference type="InterPro" id="IPR036514">
    <property type="entry name" value="SGNH_hydro_sf"/>
</dbReference>
<evidence type="ECO:0000256" key="1">
    <source>
        <dbReference type="ARBA" id="ARBA00008668"/>
    </source>
</evidence>
<evidence type="ECO:0000256" key="2">
    <source>
        <dbReference type="ARBA" id="ARBA00022729"/>
    </source>
</evidence>
<dbReference type="InterPro" id="IPR001087">
    <property type="entry name" value="GDSL"/>
</dbReference>
<dbReference type="SUPFAM" id="SSF52266">
    <property type="entry name" value="SGNH hydrolase"/>
    <property type="match status" value="1"/>
</dbReference>
<keyword evidence="3" id="KW-0378">Hydrolase</keyword>
<dbReference type="AlphaFoldDB" id="A0A6A6KH84"/>
<accession>A0A6A6KH84</accession>
<proteinExistence type="inferred from homology"/>
<comment type="caution">
    <text evidence="6">The sequence shown here is derived from an EMBL/GenBank/DDBJ whole genome shotgun (WGS) entry which is preliminary data.</text>
</comment>
<organism evidence="6 7">
    <name type="scientific">Hevea brasiliensis</name>
    <name type="common">Para rubber tree</name>
    <name type="synonym">Siphonia brasiliensis</name>
    <dbReference type="NCBI Taxonomy" id="3981"/>
    <lineage>
        <taxon>Eukaryota</taxon>
        <taxon>Viridiplantae</taxon>
        <taxon>Streptophyta</taxon>
        <taxon>Embryophyta</taxon>
        <taxon>Tracheophyta</taxon>
        <taxon>Spermatophyta</taxon>
        <taxon>Magnoliopsida</taxon>
        <taxon>eudicotyledons</taxon>
        <taxon>Gunneridae</taxon>
        <taxon>Pentapetalae</taxon>
        <taxon>rosids</taxon>
        <taxon>fabids</taxon>
        <taxon>Malpighiales</taxon>
        <taxon>Euphorbiaceae</taxon>
        <taxon>Crotonoideae</taxon>
        <taxon>Micrandreae</taxon>
        <taxon>Hevea</taxon>
    </lineage>
</organism>
<reference evidence="6 7" key="1">
    <citation type="journal article" date="2020" name="Mol. Plant">
        <title>The Chromosome-Based Rubber Tree Genome Provides New Insights into Spurge Genome Evolution and Rubber Biosynthesis.</title>
        <authorList>
            <person name="Liu J."/>
            <person name="Shi C."/>
            <person name="Shi C.C."/>
            <person name="Li W."/>
            <person name="Zhang Q.J."/>
            <person name="Zhang Y."/>
            <person name="Li K."/>
            <person name="Lu H.F."/>
            <person name="Shi C."/>
            <person name="Zhu S.T."/>
            <person name="Xiao Z.Y."/>
            <person name="Nan H."/>
            <person name="Yue Y."/>
            <person name="Zhu X.G."/>
            <person name="Wu Y."/>
            <person name="Hong X.N."/>
            <person name="Fan G.Y."/>
            <person name="Tong Y."/>
            <person name="Zhang D."/>
            <person name="Mao C.L."/>
            <person name="Liu Y.L."/>
            <person name="Hao S.J."/>
            <person name="Liu W.Q."/>
            <person name="Lv M.Q."/>
            <person name="Zhang H.B."/>
            <person name="Liu Y."/>
            <person name="Hu-Tang G.R."/>
            <person name="Wang J.P."/>
            <person name="Wang J.H."/>
            <person name="Sun Y.H."/>
            <person name="Ni S.B."/>
            <person name="Chen W.B."/>
            <person name="Zhang X.C."/>
            <person name="Jiao Y.N."/>
            <person name="Eichler E.E."/>
            <person name="Li G.H."/>
            <person name="Liu X."/>
            <person name="Gao L.Z."/>
        </authorList>
    </citation>
    <scope>NUCLEOTIDE SEQUENCE [LARGE SCALE GENOMIC DNA]</scope>
    <source>
        <strain evidence="7">cv. GT1</strain>
        <tissue evidence="6">Leaf</tissue>
    </source>
</reference>
<evidence type="ECO:0000256" key="5">
    <source>
        <dbReference type="SAM" id="SignalP"/>
    </source>
</evidence>
<sequence>MASAKVIFTFFLVFAFNLLVLPRACDAFLLKRHRYGCGFDAIYQLGDSTSDTGNLIQEDPASLFARRPYGETFFKKPTGRCSNGLLMIDYIAISAGIPFLDAYLNPNAKFGRGRGVNFAVAGSTALPAHVLAEKGILSAVTNSSLSTQLDWMFTYFNGICYDEKDCVEKLKSSLFMVGEIGSNDYSYALSQGKTMEEVKTMVPDVVGAIKEAIKSVIGYGARRVVVPGNCPIGCLPIYLTGFQTNDTTAYDDFYCLKELNNLSIYHNQHLQQTIEDLRKENPNVTIGYGDYYNAYLWILTHALSLGFDAKSLQKTCCGIGGDYNFSPLKMCGATGVPVCPEPNRLISWDGVHLTQATYQHIASWLIHDIRLQMALEELRKENPNVHIVYGDICNALKWILEDLSSLEFPQAYHSRLPYGKTIGKATGRSSDGLLIIDYIAQSAGLSGLEPYENPNSTFKSGVEFGFAGAAALPVQTLLKWNIPPRITNNSLDIQLQWFDKHLHTICNVTRDCQEKLKSSLFMVGEIGANDDYDAAFIQGKTIEEVKTVMKVISYGATRVAVPGIFKVGCAPALLTLLASNTSTAYDTFGCLKNYNDFFAYHNDHLQLALEELRKEHPTVHIVYADLYNAHQWILDNHVKLALLYL</sequence>
<evidence type="ECO:0000256" key="4">
    <source>
        <dbReference type="ARBA" id="ARBA00023180"/>
    </source>
</evidence>
<comment type="similarity">
    <text evidence="1">Belongs to the 'GDSL' lipolytic enzyme family.</text>
</comment>
<dbReference type="InterPro" id="IPR035669">
    <property type="entry name" value="SGNH_plant_lipase-like"/>
</dbReference>
<dbReference type="PANTHER" id="PTHR22835:SF654">
    <property type="entry name" value="ACETYLAJMALAN ESTERASE-LIKE"/>
    <property type="match status" value="1"/>
</dbReference>
<dbReference type="GO" id="GO:0016788">
    <property type="term" value="F:hydrolase activity, acting on ester bonds"/>
    <property type="evidence" value="ECO:0007669"/>
    <property type="project" value="InterPro"/>
</dbReference>
<keyword evidence="2 5" id="KW-0732">Signal</keyword>
<dbReference type="Pfam" id="PF00657">
    <property type="entry name" value="Lipase_GDSL"/>
    <property type="match status" value="2"/>
</dbReference>
<evidence type="ECO:0000313" key="7">
    <source>
        <dbReference type="Proteomes" id="UP000467840"/>
    </source>
</evidence>